<dbReference type="InterPro" id="IPR011894">
    <property type="entry name" value="PorC_KorC"/>
</dbReference>
<dbReference type="SUPFAM" id="SSF53323">
    <property type="entry name" value="Pyruvate-ferredoxin oxidoreductase, PFOR, domain III"/>
    <property type="match status" value="1"/>
</dbReference>
<accession>A0A212M1U8</accession>
<dbReference type="PANTHER" id="PTHR42730">
    <property type="entry name" value="2-OXOGLUTARATE SYNTHASE SUBUNIT KORC"/>
    <property type="match status" value="1"/>
</dbReference>
<dbReference type="Pfam" id="PF01558">
    <property type="entry name" value="POR"/>
    <property type="match status" value="1"/>
</dbReference>
<dbReference type="AlphaFoldDB" id="A0A212M1U8"/>
<dbReference type="EMBL" id="FMJE01000007">
    <property type="protein sequence ID" value="SCM83761.1"/>
    <property type="molecule type" value="Genomic_DNA"/>
</dbReference>
<dbReference type="NCBIfam" id="TIGR02175">
    <property type="entry name" value="PorC_KorC"/>
    <property type="match status" value="1"/>
</dbReference>
<dbReference type="InterPro" id="IPR019752">
    <property type="entry name" value="Pyrv/ketoisovalerate_OxRed_cat"/>
</dbReference>
<dbReference type="RefSeq" id="WP_288186108.1">
    <property type="nucleotide sequence ID" value="NZ_LT608335.1"/>
</dbReference>
<organism evidence="3">
    <name type="scientific">uncultured Sporomusa sp</name>
    <dbReference type="NCBI Taxonomy" id="307249"/>
    <lineage>
        <taxon>Bacteria</taxon>
        <taxon>Bacillati</taxon>
        <taxon>Bacillota</taxon>
        <taxon>Negativicutes</taxon>
        <taxon>Selenomonadales</taxon>
        <taxon>Sporomusaceae</taxon>
        <taxon>Sporomusa</taxon>
        <taxon>environmental samples</taxon>
    </lineage>
</organism>
<gene>
    <name evidence="3" type="ORF">KL86SPO_70619</name>
</gene>
<feature type="domain" description="Pyruvate/ketoisovalerate oxidoreductase catalytic" evidence="2">
    <location>
        <begin position="11"/>
        <end position="174"/>
    </location>
</feature>
<dbReference type="Gene3D" id="3.40.920.10">
    <property type="entry name" value="Pyruvate-ferredoxin oxidoreductase, PFOR, domain III"/>
    <property type="match status" value="1"/>
</dbReference>
<evidence type="ECO:0000313" key="3">
    <source>
        <dbReference type="EMBL" id="SCM83761.1"/>
    </source>
</evidence>
<evidence type="ECO:0000256" key="1">
    <source>
        <dbReference type="ARBA" id="ARBA00023002"/>
    </source>
</evidence>
<protein>
    <submittedName>
        <fullName evidence="3">Pyruvate/ketoisovalerate oxidoreductase, gamma subunit</fullName>
    </submittedName>
</protein>
<dbReference type="PANTHER" id="PTHR42730:SF1">
    <property type="entry name" value="2-OXOGLUTARATE SYNTHASE SUBUNIT KORC"/>
    <property type="match status" value="1"/>
</dbReference>
<keyword evidence="1" id="KW-0560">Oxidoreductase</keyword>
<proteinExistence type="predicted"/>
<keyword evidence="3" id="KW-0670">Pyruvate</keyword>
<dbReference type="GO" id="GO:0016625">
    <property type="term" value="F:oxidoreductase activity, acting on the aldehyde or oxo group of donors, iron-sulfur protein as acceptor"/>
    <property type="evidence" value="ECO:0007669"/>
    <property type="project" value="InterPro"/>
</dbReference>
<dbReference type="InterPro" id="IPR052554">
    <property type="entry name" value="2-oxoglutarate_synth_KorC"/>
</dbReference>
<reference evidence="3" key="1">
    <citation type="submission" date="2016-08" db="EMBL/GenBank/DDBJ databases">
        <authorList>
            <person name="Seilhamer J.J."/>
        </authorList>
    </citation>
    <scope>NUCLEOTIDE SEQUENCE</scope>
    <source>
        <strain evidence="3">86</strain>
    </source>
</reference>
<name>A0A212M1U8_9FIRM</name>
<dbReference type="InterPro" id="IPR002869">
    <property type="entry name" value="Pyrv_flavodox_OxRed_cen"/>
</dbReference>
<evidence type="ECO:0000259" key="2">
    <source>
        <dbReference type="Pfam" id="PF01558"/>
    </source>
</evidence>
<sequence length="182" mass="19056">MMHEVTFAGFGGQGVLLAGRLLAYAGMLAGKEVSWFPAYGPEMRGGTASCSTIIADGEIGSPIVTKPTALVVMNAPSLDKFEAAVRPGGVLIINSSLIERQSARTDIQVYYVPMNEIAAECGNIRFLNMIALGALAGATQIVDKSFLQKVLEKQFGSKPGVAEANMDAATRGAQCVAEQSAN</sequence>